<evidence type="ECO:0000313" key="1">
    <source>
        <dbReference type="EMBL" id="KAF7330837.1"/>
    </source>
</evidence>
<dbReference type="InterPro" id="IPR016024">
    <property type="entry name" value="ARM-type_fold"/>
</dbReference>
<dbReference type="PANTHER" id="PTHR23314:SF0">
    <property type="entry name" value="SPERM-ASSOCIATED ANTIGEN 6"/>
    <property type="match status" value="1"/>
</dbReference>
<dbReference type="Proteomes" id="UP000620124">
    <property type="component" value="Unassembled WGS sequence"/>
</dbReference>
<dbReference type="SUPFAM" id="SSF48371">
    <property type="entry name" value="ARM repeat"/>
    <property type="match status" value="1"/>
</dbReference>
<evidence type="ECO:0000313" key="2">
    <source>
        <dbReference type="Proteomes" id="UP000620124"/>
    </source>
</evidence>
<dbReference type="InterPro" id="IPR011989">
    <property type="entry name" value="ARM-like"/>
</dbReference>
<sequence>MPPLNRQDTRPSIHSYWSDSNPGLQGPTINLHAAAKPLLRFLYNRQALGIIEKNRGNPLSSEDMDIYLSYFPWNYVSWSTKAEILWHLTYRAGSSEEDARTMIVSGVFHFIEQMLRSPDSHLRSCSWRLLARLASYEYAALAILDLKPCAQLVSLSLNEDYEVMGVAMHALAQIARRLEGAQAIIDSEILGRVLRLLELPFVGIGACELVGRLAGHNSTSSAILKLKPCARLLYIVGDEDYQVVKTAMHALAQIAQWSDGAEAIVDTRPLGHALELLKSPRPEIRQWTCTLVARLASHESTAPAILELKLCERLVSLMRDKNSGVIFTAVYALSQIARWLEGAQDIVVARALDNLSTLLNSPCKDVWAVTCSLVGWLASHESTAQAILALHLSARLVFLIVHEPDVRICASAIFAVCEICGWPDGVAALVSTDGLPELEEELNHDESLDVHTRSRAHIILDSLARYKAGKTPLVHEATEATGA</sequence>
<comment type="caution">
    <text evidence="1">The sequence shown here is derived from an EMBL/GenBank/DDBJ whole genome shotgun (WGS) entry which is preliminary data.</text>
</comment>
<evidence type="ECO:0008006" key="3">
    <source>
        <dbReference type="Google" id="ProtNLM"/>
    </source>
</evidence>
<name>A0A8H7CC84_9AGAR</name>
<dbReference type="GO" id="GO:0015630">
    <property type="term" value="C:microtubule cytoskeleton"/>
    <property type="evidence" value="ECO:0007669"/>
    <property type="project" value="TreeGrafter"/>
</dbReference>
<dbReference type="PANTHER" id="PTHR23314">
    <property type="entry name" value="SPERM-ASSOCIATED ANTIGEN 6 ARMADILLO REPEAT-CONTAINING"/>
    <property type="match status" value="1"/>
</dbReference>
<dbReference type="Gene3D" id="1.25.10.10">
    <property type="entry name" value="Leucine-rich Repeat Variant"/>
    <property type="match status" value="2"/>
</dbReference>
<gene>
    <name evidence="1" type="ORF">MVEN_02423000</name>
</gene>
<proteinExistence type="predicted"/>
<protein>
    <recommendedName>
        <fullName evidence="3">ARM repeat-containing protein</fullName>
    </recommendedName>
</protein>
<organism evidence="1 2">
    <name type="scientific">Mycena venus</name>
    <dbReference type="NCBI Taxonomy" id="2733690"/>
    <lineage>
        <taxon>Eukaryota</taxon>
        <taxon>Fungi</taxon>
        <taxon>Dikarya</taxon>
        <taxon>Basidiomycota</taxon>
        <taxon>Agaricomycotina</taxon>
        <taxon>Agaricomycetes</taxon>
        <taxon>Agaricomycetidae</taxon>
        <taxon>Agaricales</taxon>
        <taxon>Marasmiineae</taxon>
        <taxon>Mycenaceae</taxon>
        <taxon>Mycena</taxon>
    </lineage>
</organism>
<reference evidence="1" key="1">
    <citation type="submission" date="2020-05" db="EMBL/GenBank/DDBJ databases">
        <title>Mycena genomes resolve the evolution of fungal bioluminescence.</title>
        <authorList>
            <person name="Tsai I.J."/>
        </authorList>
    </citation>
    <scope>NUCLEOTIDE SEQUENCE</scope>
    <source>
        <strain evidence="1">CCC161011</strain>
    </source>
</reference>
<accession>A0A8H7CC84</accession>
<dbReference type="OrthoDB" id="3037552at2759"/>
<dbReference type="GO" id="GO:0008017">
    <property type="term" value="F:microtubule binding"/>
    <property type="evidence" value="ECO:0007669"/>
    <property type="project" value="TreeGrafter"/>
</dbReference>
<dbReference type="GO" id="GO:0003341">
    <property type="term" value="P:cilium movement"/>
    <property type="evidence" value="ECO:0007669"/>
    <property type="project" value="TreeGrafter"/>
</dbReference>
<dbReference type="EMBL" id="JACAZI010000032">
    <property type="protein sequence ID" value="KAF7330837.1"/>
    <property type="molecule type" value="Genomic_DNA"/>
</dbReference>
<dbReference type="AlphaFoldDB" id="A0A8H7CC84"/>
<keyword evidence="2" id="KW-1185">Reference proteome</keyword>